<dbReference type="GO" id="GO:0005524">
    <property type="term" value="F:ATP binding"/>
    <property type="evidence" value="ECO:0007669"/>
    <property type="project" value="UniProtKB-KW"/>
</dbReference>
<evidence type="ECO:0000259" key="8">
    <source>
        <dbReference type="PROSITE" id="PS51192"/>
    </source>
</evidence>
<dbReference type="PROSITE" id="PS51195">
    <property type="entry name" value="Q_MOTIF"/>
    <property type="match status" value="1"/>
</dbReference>
<dbReference type="AlphaFoldDB" id="A0A316D4V9"/>
<dbReference type="Pfam" id="PF00270">
    <property type="entry name" value="DEAD"/>
    <property type="match status" value="1"/>
</dbReference>
<name>A0A316D4V9_9BACL</name>
<keyword evidence="3 11" id="KW-0347">Helicase</keyword>
<comment type="similarity">
    <text evidence="5">Belongs to the DEAD box helicase family.</text>
</comment>
<evidence type="ECO:0000313" key="11">
    <source>
        <dbReference type="EMBL" id="PWK07959.1"/>
    </source>
</evidence>
<dbReference type="GO" id="GO:0003676">
    <property type="term" value="F:nucleic acid binding"/>
    <property type="evidence" value="ECO:0007669"/>
    <property type="project" value="InterPro"/>
</dbReference>
<reference evidence="11 12" key="1">
    <citation type="submission" date="2018-05" db="EMBL/GenBank/DDBJ databases">
        <title>Genomic Encyclopedia of Type Strains, Phase IV (KMG-IV): sequencing the most valuable type-strain genomes for metagenomic binning, comparative biology and taxonomic classification.</title>
        <authorList>
            <person name="Goeker M."/>
        </authorList>
    </citation>
    <scope>NUCLEOTIDE SEQUENCE [LARGE SCALE GENOMIC DNA]</scope>
    <source>
        <strain evidence="11 12">DSM 18773</strain>
    </source>
</reference>
<dbReference type="CDD" id="cd18787">
    <property type="entry name" value="SF2_C_DEAD"/>
    <property type="match status" value="1"/>
</dbReference>
<dbReference type="EMBL" id="QGGL01000016">
    <property type="protein sequence ID" value="PWK07959.1"/>
    <property type="molecule type" value="Genomic_DNA"/>
</dbReference>
<evidence type="ECO:0000256" key="2">
    <source>
        <dbReference type="ARBA" id="ARBA00022801"/>
    </source>
</evidence>
<feature type="compositionally biased region" description="Basic and acidic residues" evidence="7">
    <location>
        <begin position="383"/>
        <end position="404"/>
    </location>
</feature>
<dbReference type="Gene3D" id="3.40.50.300">
    <property type="entry name" value="P-loop containing nucleotide triphosphate hydrolases"/>
    <property type="match status" value="2"/>
</dbReference>
<dbReference type="SMART" id="SM00490">
    <property type="entry name" value="HELICc"/>
    <property type="match status" value="1"/>
</dbReference>
<dbReference type="CDD" id="cd00268">
    <property type="entry name" value="DEADc"/>
    <property type="match status" value="1"/>
</dbReference>
<dbReference type="Proteomes" id="UP000245634">
    <property type="component" value="Unassembled WGS sequence"/>
</dbReference>
<comment type="caution">
    <text evidence="11">The sequence shown here is derived from an EMBL/GenBank/DDBJ whole genome shotgun (WGS) entry which is preliminary data.</text>
</comment>
<evidence type="ECO:0000256" key="1">
    <source>
        <dbReference type="ARBA" id="ARBA00022741"/>
    </source>
</evidence>
<evidence type="ECO:0000259" key="10">
    <source>
        <dbReference type="PROSITE" id="PS51195"/>
    </source>
</evidence>
<dbReference type="InterPro" id="IPR014014">
    <property type="entry name" value="RNA_helicase_DEAD_Q_motif"/>
</dbReference>
<dbReference type="PROSITE" id="PS51194">
    <property type="entry name" value="HELICASE_CTER"/>
    <property type="match status" value="1"/>
</dbReference>
<accession>A0A316D4V9</accession>
<evidence type="ECO:0000256" key="7">
    <source>
        <dbReference type="SAM" id="MobiDB-lite"/>
    </source>
</evidence>
<feature type="domain" description="Helicase ATP-binding" evidence="8">
    <location>
        <begin position="34"/>
        <end position="204"/>
    </location>
</feature>
<feature type="region of interest" description="Disordered" evidence="7">
    <location>
        <begin position="366"/>
        <end position="675"/>
    </location>
</feature>
<dbReference type="InterPro" id="IPR050079">
    <property type="entry name" value="DEAD_box_RNA_helicase"/>
</dbReference>
<dbReference type="PANTHER" id="PTHR47959">
    <property type="entry name" value="ATP-DEPENDENT RNA HELICASE RHLE-RELATED"/>
    <property type="match status" value="1"/>
</dbReference>
<evidence type="ECO:0000256" key="6">
    <source>
        <dbReference type="PROSITE-ProRule" id="PRU00552"/>
    </source>
</evidence>
<keyword evidence="2" id="KW-0378">Hydrolase</keyword>
<keyword evidence="4" id="KW-0067">ATP-binding</keyword>
<dbReference type="RefSeq" id="WP_211320417.1">
    <property type="nucleotide sequence ID" value="NZ_QGGL01000016.1"/>
</dbReference>
<feature type="domain" description="Helicase C-terminal" evidence="9">
    <location>
        <begin position="228"/>
        <end position="376"/>
    </location>
</feature>
<feature type="domain" description="DEAD-box RNA helicase Q" evidence="10">
    <location>
        <begin position="3"/>
        <end position="31"/>
    </location>
</feature>
<dbReference type="InterPro" id="IPR044742">
    <property type="entry name" value="DEAD/DEAH_RhlB"/>
</dbReference>
<sequence length="675" mass="73496">MTQNFAALGIRPELVQLLQRNGVMQPTPVQEQSIPFLLEGQDLIAQAQTGTGKTLAFVLPILEQIDVESGNVQALIVTPTRELALQITDEVKKLANAVGVKVLAAYGGQDVDAQIHKLRGAIHMVIGTPGRLIDHMRRETVDFSNLKMLVLDEADQMLHIGFLREVEQILDVTPSDRQMMLFSATMPPAVRSIGRRYMKDPIEVQVESKQITLDEIEQVVIETTDRGKLEALVDSIKKYNPYLAVIFCRTKNRAKKLTEELADYGYEVDELHGDLSQAKREKVMKTFRNAKLQLLVATDVAARGLDVEGVSHVFNYDIPFDAESYIHRIGRTGRAGHEGVAVTFVTPRDRNTLQLIEEGIRSNIHKQVVLPPRSGENRSFGEGGERGGRDKGRGRSNDRNDRGASRGGRSGQQDRNSGGRGRGEQQDRYQGGRGRGEQQDRNQGGGRGRGEQQDRNQYGGGRGAQQQDRGQYGGGRGEQQDRNQYGGGRGAQQQDRNQYGGGRGAQQQDRNQYGGGRGAQQQDRGQYGGGRGEQQDRGQYGGGRGAQQQDRGQYSGGRGGQQQDRGQYGGGRGAQQDRGQYGGGRGAQQDRNQYGGGRGAQQERPSYEDRSDVPSQHRSPYGVQSVRPEPVTSGRGGYQGRGKSGGPRGGAGGRGRTGGAGRPSPSGGGRGGRGR</sequence>
<dbReference type="InterPro" id="IPR014001">
    <property type="entry name" value="Helicase_ATP-bd"/>
</dbReference>
<dbReference type="GO" id="GO:0005829">
    <property type="term" value="C:cytosol"/>
    <property type="evidence" value="ECO:0007669"/>
    <property type="project" value="TreeGrafter"/>
</dbReference>
<proteinExistence type="inferred from homology"/>
<gene>
    <name evidence="11" type="ORF">C7459_116118</name>
</gene>
<evidence type="ECO:0000256" key="3">
    <source>
        <dbReference type="ARBA" id="ARBA00022806"/>
    </source>
</evidence>
<dbReference type="Pfam" id="PF00271">
    <property type="entry name" value="Helicase_C"/>
    <property type="match status" value="1"/>
</dbReference>
<dbReference type="PROSITE" id="PS51192">
    <property type="entry name" value="HELICASE_ATP_BIND_1"/>
    <property type="match status" value="1"/>
</dbReference>
<evidence type="ECO:0000256" key="5">
    <source>
        <dbReference type="ARBA" id="ARBA00038437"/>
    </source>
</evidence>
<dbReference type="InterPro" id="IPR001650">
    <property type="entry name" value="Helicase_C-like"/>
</dbReference>
<dbReference type="InterPro" id="IPR011545">
    <property type="entry name" value="DEAD/DEAH_box_helicase_dom"/>
</dbReference>
<evidence type="ECO:0000313" key="12">
    <source>
        <dbReference type="Proteomes" id="UP000245634"/>
    </source>
</evidence>
<dbReference type="SUPFAM" id="SSF52540">
    <property type="entry name" value="P-loop containing nucleoside triphosphate hydrolases"/>
    <property type="match status" value="1"/>
</dbReference>
<dbReference type="PANTHER" id="PTHR47959:SF13">
    <property type="entry name" value="ATP-DEPENDENT RNA HELICASE RHLE"/>
    <property type="match status" value="1"/>
</dbReference>
<dbReference type="InterPro" id="IPR027417">
    <property type="entry name" value="P-loop_NTPase"/>
</dbReference>
<keyword evidence="1" id="KW-0547">Nucleotide-binding</keyword>
<dbReference type="GO" id="GO:0016787">
    <property type="term" value="F:hydrolase activity"/>
    <property type="evidence" value="ECO:0007669"/>
    <property type="project" value="UniProtKB-KW"/>
</dbReference>
<keyword evidence="12" id="KW-1185">Reference proteome</keyword>
<protein>
    <submittedName>
        <fullName evidence="11">ATP-dependent RNA helicase DeaD</fullName>
    </submittedName>
</protein>
<evidence type="ECO:0000256" key="4">
    <source>
        <dbReference type="ARBA" id="ARBA00022840"/>
    </source>
</evidence>
<evidence type="ECO:0000259" key="9">
    <source>
        <dbReference type="PROSITE" id="PS51194"/>
    </source>
</evidence>
<feature type="compositionally biased region" description="Gly residues" evidence="7">
    <location>
        <begin position="634"/>
        <end position="675"/>
    </location>
</feature>
<feature type="short sequence motif" description="Q motif" evidence="6">
    <location>
        <begin position="3"/>
        <end position="31"/>
    </location>
</feature>
<dbReference type="GO" id="GO:0003724">
    <property type="term" value="F:RNA helicase activity"/>
    <property type="evidence" value="ECO:0007669"/>
    <property type="project" value="InterPro"/>
</dbReference>
<dbReference type="SMART" id="SM00487">
    <property type="entry name" value="DEXDc"/>
    <property type="match status" value="1"/>
</dbReference>
<organism evidence="11 12">
    <name type="scientific">Tumebacillus permanentifrigoris</name>
    <dbReference type="NCBI Taxonomy" id="378543"/>
    <lineage>
        <taxon>Bacteria</taxon>
        <taxon>Bacillati</taxon>
        <taxon>Bacillota</taxon>
        <taxon>Bacilli</taxon>
        <taxon>Bacillales</taxon>
        <taxon>Alicyclobacillaceae</taxon>
        <taxon>Tumebacillus</taxon>
    </lineage>
</organism>